<evidence type="ECO:0000256" key="6">
    <source>
        <dbReference type="ARBA" id="ARBA00022519"/>
    </source>
</evidence>
<evidence type="ECO:0000256" key="3">
    <source>
        <dbReference type="ARBA" id="ARBA00011557"/>
    </source>
</evidence>
<evidence type="ECO:0000256" key="5">
    <source>
        <dbReference type="ARBA" id="ARBA00022475"/>
    </source>
</evidence>
<accession>A0A7W9FMS5</accession>
<keyword evidence="7 12" id="KW-0812">Transmembrane</keyword>
<dbReference type="SUPFAM" id="SSF161098">
    <property type="entry name" value="MetI-like"/>
    <property type="match status" value="1"/>
</dbReference>
<dbReference type="Pfam" id="PF00528">
    <property type="entry name" value="BPD_transp_1"/>
    <property type="match status" value="1"/>
</dbReference>
<keyword evidence="8 12" id="KW-1133">Transmembrane helix</keyword>
<evidence type="ECO:0000256" key="2">
    <source>
        <dbReference type="ARBA" id="ARBA00009306"/>
    </source>
</evidence>
<dbReference type="InterPro" id="IPR035906">
    <property type="entry name" value="MetI-like_sf"/>
</dbReference>
<dbReference type="InterPro" id="IPR000515">
    <property type="entry name" value="MetI-like"/>
</dbReference>
<evidence type="ECO:0000313" key="14">
    <source>
        <dbReference type="EMBL" id="MBB5753540.1"/>
    </source>
</evidence>
<dbReference type="GO" id="GO:0005886">
    <property type="term" value="C:plasma membrane"/>
    <property type="evidence" value="ECO:0007669"/>
    <property type="project" value="UniProtKB-SubCell"/>
</dbReference>
<evidence type="ECO:0000256" key="8">
    <source>
        <dbReference type="ARBA" id="ARBA00022989"/>
    </source>
</evidence>
<feature type="domain" description="ABC transmembrane type-1" evidence="13">
    <location>
        <begin position="95"/>
        <end position="307"/>
    </location>
</feature>
<feature type="transmembrane region" description="Helical" evidence="12">
    <location>
        <begin position="229"/>
        <end position="247"/>
    </location>
</feature>
<keyword evidence="6" id="KW-0997">Cell inner membrane</keyword>
<comment type="similarity">
    <text evidence="2 12">Belongs to the binding-protein-dependent transport system permease family.</text>
</comment>
<proteinExistence type="inferred from homology"/>
<dbReference type="PANTHER" id="PTHR43227:SF9">
    <property type="entry name" value="SN-GLYCEROL-3-PHOSPHATE TRANSPORT SYSTEM PERMEASE PROTEIN UGPA"/>
    <property type="match status" value="1"/>
</dbReference>
<reference evidence="14 15" key="1">
    <citation type="submission" date="2020-08" db="EMBL/GenBank/DDBJ databases">
        <title>Genomic Encyclopedia of Type Strains, Phase IV (KMG-IV): sequencing the most valuable type-strain genomes for metagenomic binning, comparative biology and taxonomic classification.</title>
        <authorList>
            <person name="Goeker M."/>
        </authorList>
    </citation>
    <scope>NUCLEOTIDE SEQUENCE [LARGE SCALE GENOMIC DNA]</scope>
    <source>
        <strain evidence="14 15">DSM 16268</strain>
    </source>
</reference>
<evidence type="ECO:0000256" key="11">
    <source>
        <dbReference type="ARBA" id="ARBA00040780"/>
    </source>
</evidence>
<evidence type="ECO:0000313" key="15">
    <source>
        <dbReference type="Proteomes" id="UP000523821"/>
    </source>
</evidence>
<dbReference type="PROSITE" id="PS50928">
    <property type="entry name" value="ABC_TM1"/>
    <property type="match status" value="1"/>
</dbReference>
<dbReference type="Gene3D" id="1.10.3720.10">
    <property type="entry name" value="MetI-like"/>
    <property type="match status" value="1"/>
</dbReference>
<keyword evidence="5" id="KW-1003">Cell membrane</keyword>
<protein>
    <recommendedName>
        <fullName evidence="11">sn-glycerol-3-phosphate transport system permease protein UgpA</fullName>
    </recommendedName>
</protein>
<feature type="transmembrane region" description="Helical" evidence="12">
    <location>
        <begin position="29"/>
        <end position="54"/>
    </location>
</feature>
<feature type="transmembrane region" description="Helical" evidence="12">
    <location>
        <begin position="180"/>
        <end position="201"/>
    </location>
</feature>
<feature type="transmembrane region" description="Helical" evidence="12">
    <location>
        <begin position="99"/>
        <end position="120"/>
    </location>
</feature>
<comment type="caution">
    <text evidence="14">The sequence shown here is derived from an EMBL/GenBank/DDBJ whole genome shotgun (WGS) entry which is preliminary data.</text>
</comment>
<sequence>MNRPPDGPARRLTGPEAHERRITELEKRVTFSSTTIGLLFALPMLALIFVFFYWPSGQALFWAFTLEQPWGGGNRFVGFRNFIQLLEDPVYWGSIARSLVFGLSSTVLAMGVALLLALFTDRELRGSRLYRTVFVWPYAIAAPALGLAFRFILAPEAGLLSLINHAWPGLWNPALDGKDAMIAVIVAFSWKYVGYNFIFFLSALQGIPRAQIEAAAMDGAGPLRRMRDIQLPLLTPTLFFLLVINITESFQDSFGIVDIMTQGGPARATELMVYKIYFDGFKGLDYSGAAAQSIILMLLVIMLTVLQFRFIERRVHYK</sequence>
<evidence type="ECO:0000259" key="13">
    <source>
        <dbReference type="PROSITE" id="PS50928"/>
    </source>
</evidence>
<keyword evidence="15" id="KW-1185">Reference proteome</keyword>
<organism evidence="14 15">
    <name type="scientific">Prosthecomicrobium pneumaticum</name>
    <dbReference type="NCBI Taxonomy" id="81895"/>
    <lineage>
        <taxon>Bacteria</taxon>
        <taxon>Pseudomonadati</taxon>
        <taxon>Pseudomonadota</taxon>
        <taxon>Alphaproteobacteria</taxon>
        <taxon>Hyphomicrobiales</taxon>
        <taxon>Kaistiaceae</taxon>
        <taxon>Prosthecomicrobium</taxon>
    </lineage>
</organism>
<feature type="transmembrane region" description="Helical" evidence="12">
    <location>
        <begin position="132"/>
        <end position="153"/>
    </location>
</feature>
<dbReference type="EMBL" id="JACHOO010000005">
    <property type="protein sequence ID" value="MBB5753540.1"/>
    <property type="molecule type" value="Genomic_DNA"/>
</dbReference>
<evidence type="ECO:0000256" key="12">
    <source>
        <dbReference type="RuleBase" id="RU363032"/>
    </source>
</evidence>
<evidence type="ECO:0000256" key="4">
    <source>
        <dbReference type="ARBA" id="ARBA00022448"/>
    </source>
</evidence>
<dbReference type="AlphaFoldDB" id="A0A7W9FMS5"/>
<dbReference type="CDD" id="cd06261">
    <property type="entry name" value="TM_PBP2"/>
    <property type="match status" value="1"/>
</dbReference>
<comment type="subcellular location">
    <subcellularLocation>
        <location evidence="1">Cell inner membrane</location>
        <topology evidence="1">Multi-pass membrane protein</topology>
    </subcellularLocation>
    <subcellularLocation>
        <location evidence="12">Cell membrane</location>
        <topology evidence="12">Multi-pass membrane protein</topology>
    </subcellularLocation>
</comment>
<dbReference type="Proteomes" id="UP000523821">
    <property type="component" value="Unassembled WGS sequence"/>
</dbReference>
<keyword evidence="9 12" id="KW-0472">Membrane</keyword>
<feature type="transmembrane region" description="Helical" evidence="12">
    <location>
        <begin position="289"/>
        <end position="311"/>
    </location>
</feature>
<comment type="subunit">
    <text evidence="3">The complex is composed of two ATP-binding proteins (UgpC), two transmembrane proteins (UgpA and UgpE) and a solute-binding protein (UgpB).</text>
</comment>
<evidence type="ECO:0000256" key="1">
    <source>
        <dbReference type="ARBA" id="ARBA00004429"/>
    </source>
</evidence>
<dbReference type="GO" id="GO:0055085">
    <property type="term" value="P:transmembrane transport"/>
    <property type="evidence" value="ECO:0007669"/>
    <property type="project" value="InterPro"/>
</dbReference>
<keyword evidence="4 12" id="KW-0813">Transport</keyword>
<dbReference type="InterPro" id="IPR050809">
    <property type="entry name" value="UgpAE/MalFG_permease"/>
</dbReference>
<name>A0A7W9FMS5_9HYPH</name>
<gene>
    <name evidence="14" type="ORF">GGQ63_002610</name>
</gene>
<evidence type="ECO:0000256" key="9">
    <source>
        <dbReference type="ARBA" id="ARBA00023136"/>
    </source>
</evidence>
<evidence type="ECO:0000256" key="10">
    <source>
        <dbReference type="ARBA" id="ARBA00037054"/>
    </source>
</evidence>
<evidence type="ECO:0000256" key="7">
    <source>
        <dbReference type="ARBA" id="ARBA00022692"/>
    </source>
</evidence>
<dbReference type="PANTHER" id="PTHR43227">
    <property type="entry name" value="BLL4140 PROTEIN"/>
    <property type="match status" value="1"/>
</dbReference>
<comment type="function">
    <text evidence="10">Part of the ABC transporter complex UgpBAEC involved in sn-glycerol-3-phosphate (G3P) import. Probably responsible for the translocation of the substrate across the membrane.</text>
</comment>